<protein>
    <submittedName>
        <fullName evidence="1">Uncharacterized protein</fullName>
    </submittedName>
</protein>
<proteinExistence type="predicted"/>
<accession>A0A919EWC8</accession>
<dbReference type="AlphaFoldDB" id="A0A919EWC8"/>
<comment type="caution">
    <text evidence="1">The sequence shown here is derived from an EMBL/GenBank/DDBJ whole genome shotgun (WGS) entry which is preliminary data.</text>
</comment>
<gene>
    <name evidence="1" type="ORF">GCM10018980_19540</name>
</gene>
<keyword evidence="2" id="KW-1185">Reference proteome</keyword>
<organism evidence="1 2">
    <name type="scientific">Streptomyces capoamus</name>
    <dbReference type="NCBI Taxonomy" id="68183"/>
    <lineage>
        <taxon>Bacteria</taxon>
        <taxon>Bacillati</taxon>
        <taxon>Actinomycetota</taxon>
        <taxon>Actinomycetes</taxon>
        <taxon>Kitasatosporales</taxon>
        <taxon>Streptomycetaceae</taxon>
        <taxon>Streptomyces</taxon>
    </lineage>
</organism>
<evidence type="ECO:0000313" key="1">
    <source>
        <dbReference type="EMBL" id="GHG43002.1"/>
    </source>
</evidence>
<dbReference type="Proteomes" id="UP000619355">
    <property type="component" value="Unassembled WGS sequence"/>
</dbReference>
<reference evidence="2" key="1">
    <citation type="journal article" date="2019" name="Int. J. Syst. Evol. Microbiol.">
        <title>The Global Catalogue of Microorganisms (GCM) 10K type strain sequencing project: providing services to taxonomists for standard genome sequencing and annotation.</title>
        <authorList>
            <consortium name="The Broad Institute Genomics Platform"/>
            <consortium name="The Broad Institute Genome Sequencing Center for Infectious Disease"/>
            <person name="Wu L."/>
            <person name="Ma J."/>
        </authorList>
    </citation>
    <scope>NUCLEOTIDE SEQUENCE [LARGE SCALE GENOMIC DNA]</scope>
    <source>
        <strain evidence="2">JCM 4253</strain>
    </source>
</reference>
<evidence type="ECO:0000313" key="2">
    <source>
        <dbReference type="Proteomes" id="UP000619355"/>
    </source>
</evidence>
<name>A0A919EWC8_9ACTN</name>
<sequence>MGGDAERECWELRSGAGVGPLRFGMSPAEVAKALLSPNRRGGLAARMRRRTSRMG</sequence>
<dbReference type="EMBL" id="BNBF01000004">
    <property type="protein sequence ID" value="GHG43002.1"/>
    <property type="molecule type" value="Genomic_DNA"/>
</dbReference>